<feature type="transmembrane region" description="Helical" evidence="1">
    <location>
        <begin position="159"/>
        <end position="175"/>
    </location>
</feature>
<accession>N4WT21</accession>
<keyword evidence="1" id="KW-0472">Membrane</keyword>
<organism evidence="2 3">
    <name type="scientific">Gracilibacillus halophilus YIM-C55.5</name>
    <dbReference type="NCBI Taxonomy" id="1308866"/>
    <lineage>
        <taxon>Bacteria</taxon>
        <taxon>Bacillati</taxon>
        <taxon>Bacillota</taxon>
        <taxon>Bacilli</taxon>
        <taxon>Bacillales</taxon>
        <taxon>Bacillaceae</taxon>
        <taxon>Gracilibacillus</taxon>
    </lineage>
</organism>
<evidence type="ECO:0000313" key="3">
    <source>
        <dbReference type="Proteomes" id="UP000012283"/>
    </source>
</evidence>
<evidence type="ECO:0000313" key="2">
    <source>
        <dbReference type="EMBL" id="ENH97495.1"/>
    </source>
</evidence>
<reference evidence="2 3" key="1">
    <citation type="submission" date="2013-03" db="EMBL/GenBank/DDBJ databases">
        <title>Draft genome sequence of Gracibacillus halophilus YIM-C55.5, a moderately halophilic and thermophilic organism from the Xiaochaidamu salt lake.</title>
        <authorList>
            <person name="Sugumar T."/>
            <person name="Polireddy D.R."/>
            <person name="Antony A."/>
            <person name="Madhava Y.R."/>
            <person name="Sivakumar N."/>
        </authorList>
    </citation>
    <scope>NUCLEOTIDE SEQUENCE [LARGE SCALE GENOMIC DNA]</scope>
    <source>
        <strain evidence="2 3">YIM-C55.5</strain>
    </source>
</reference>
<comment type="caution">
    <text evidence="2">The sequence shown here is derived from an EMBL/GenBank/DDBJ whole genome shotgun (WGS) entry which is preliminary data.</text>
</comment>
<keyword evidence="1" id="KW-1133">Transmembrane helix</keyword>
<dbReference type="STRING" id="1308866.J416_05773"/>
<feature type="transmembrane region" description="Helical" evidence="1">
    <location>
        <begin position="128"/>
        <end position="147"/>
    </location>
</feature>
<keyword evidence="3" id="KW-1185">Reference proteome</keyword>
<dbReference type="PATRIC" id="fig|1308866.3.peg.1168"/>
<name>N4WT21_9BACI</name>
<gene>
    <name evidence="2" type="ORF">J416_05773</name>
</gene>
<feature type="transmembrane region" description="Helical" evidence="1">
    <location>
        <begin position="104"/>
        <end position="122"/>
    </location>
</feature>
<evidence type="ECO:0000256" key="1">
    <source>
        <dbReference type="SAM" id="Phobius"/>
    </source>
</evidence>
<feature type="transmembrane region" description="Helical" evidence="1">
    <location>
        <begin position="74"/>
        <end position="95"/>
    </location>
</feature>
<dbReference type="OrthoDB" id="2380880at2"/>
<dbReference type="EMBL" id="APML01000019">
    <property type="protein sequence ID" value="ENH97495.1"/>
    <property type="molecule type" value="Genomic_DNA"/>
</dbReference>
<dbReference type="eggNOG" id="ENOG50332M1">
    <property type="taxonomic scope" value="Bacteria"/>
</dbReference>
<sequence length="176" mass="21033">MDEERKELIIEEIKYWKSHQLLPAQYCDFLLALYTEGNQTQKSKKGKTPFFLLFYFVDALLLIFPFSLFLLENFFLEIFITIIILGIAFFMVYWFRRDERLHDFVAITVFLTLFLFTTSILLQQFIGVTWVTFSWLMLNSITWIIYGKTKGHVDLQVNGIFYLIIVCIMVGFHYIQ</sequence>
<protein>
    <submittedName>
        <fullName evidence="2">Uncharacterized protein</fullName>
    </submittedName>
</protein>
<dbReference type="RefSeq" id="WP_003466527.1">
    <property type="nucleotide sequence ID" value="NZ_APML01000019.1"/>
</dbReference>
<keyword evidence="1" id="KW-0812">Transmembrane</keyword>
<feature type="transmembrane region" description="Helical" evidence="1">
    <location>
        <begin position="50"/>
        <end position="68"/>
    </location>
</feature>
<proteinExistence type="predicted"/>
<dbReference type="AlphaFoldDB" id="N4WT21"/>
<dbReference type="Proteomes" id="UP000012283">
    <property type="component" value="Unassembled WGS sequence"/>
</dbReference>